<evidence type="ECO:0000313" key="1">
    <source>
        <dbReference type="Proteomes" id="UP000887565"/>
    </source>
</evidence>
<protein>
    <submittedName>
        <fullName evidence="2">Uncharacterized protein</fullName>
    </submittedName>
</protein>
<evidence type="ECO:0000313" key="2">
    <source>
        <dbReference type="WBParaSite" id="nRc.2.0.1.t00764-RA"/>
    </source>
</evidence>
<sequence>PKERPAPHPFYILTIRINCLLPLSRPVTLRRSFSSQFVKPLKVAEGLVKNLHLVKSTAVNSMARARYKQMVRKNKMNNESVTKIPAHDAMTTVIASPGLNFG</sequence>
<reference evidence="2" key="1">
    <citation type="submission" date="2022-11" db="UniProtKB">
        <authorList>
            <consortium name="WormBaseParasite"/>
        </authorList>
    </citation>
    <scope>IDENTIFICATION</scope>
</reference>
<organism evidence="1 2">
    <name type="scientific">Romanomermis culicivorax</name>
    <name type="common">Nematode worm</name>
    <dbReference type="NCBI Taxonomy" id="13658"/>
    <lineage>
        <taxon>Eukaryota</taxon>
        <taxon>Metazoa</taxon>
        <taxon>Ecdysozoa</taxon>
        <taxon>Nematoda</taxon>
        <taxon>Enoplea</taxon>
        <taxon>Dorylaimia</taxon>
        <taxon>Mermithida</taxon>
        <taxon>Mermithoidea</taxon>
        <taxon>Mermithidae</taxon>
        <taxon>Romanomermis</taxon>
    </lineage>
</organism>
<dbReference type="WBParaSite" id="nRc.2.0.1.t00764-RA">
    <property type="protein sequence ID" value="nRc.2.0.1.t00764-RA"/>
    <property type="gene ID" value="nRc.2.0.1.g00764"/>
</dbReference>
<accession>A0A915HH53</accession>
<keyword evidence="1" id="KW-1185">Reference proteome</keyword>
<dbReference type="Proteomes" id="UP000887565">
    <property type="component" value="Unplaced"/>
</dbReference>
<proteinExistence type="predicted"/>
<dbReference type="AlphaFoldDB" id="A0A915HH53"/>
<name>A0A915HH53_ROMCU</name>